<dbReference type="Pfam" id="PF05042">
    <property type="entry name" value="Caleosin"/>
    <property type="match status" value="1"/>
</dbReference>
<dbReference type="AlphaFoldDB" id="A0A1D6JA94"/>
<evidence type="ECO:0000256" key="1">
    <source>
        <dbReference type="ARBA" id="ARBA00006765"/>
    </source>
</evidence>
<dbReference type="EMBL" id="CM000786">
    <property type="protein sequence ID" value="AQK44816.1"/>
    <property type="molecule type" value="Genomic_DNA"/>
</dbReference>
<organism evidence="2">
    <name type="scientific">Zea mays</name>
    <name type="common">Maize</name>
    <dbReference type="NCBI Taxonomy" id="4577"/>
    <lineage>
        <taxon>Eukaryota</taxon>
        <taxon>Viridiplantae</taxon>
        <taxon>Streptophyta</taxon>
        <taxon>Embryophyta</taxon>
        <taxon>Tracheophyta</taxon>
        <taxon>Spermatophyta</taxon>
        <taxon>Magnoliopsida</taxon>
        <taxon>Liliopsida</taxon>
        <taxon>Poales</taxon>
        <taxon>Poaceae</taxon>
        <taxon>PACMAD clade</taxon>
        <taxon>Panicoideae</taxon>
        <taxon>Andropogonodae</taxon>
        <taxon>Andropogoneae</taxon>
        <taxon>Tripsacinae</taxon>
        <taxon>Zea</taxon>
    </lineage>
</organism>
<dbReference type="PANTHER" id="PTHR31495">
    <property type="entry name" value="PEROXYGENASE 3-RELATED"/>
    <property type="match status" value="1"/>
</dbReference>
<dbReference type="InterPro" id="IPR007736">
    <property type="entry name" value="Caleosin-related"/>
</dbReference>
<protein>
    <submittedName>
        <fullName evidence="2">Peroxygenase 2</fullName>
    </submittedName>
</protein>
<evidence type="ECO:0000313" key="2">
    <source>
        <dbReference type="EMBL" id="AQK44816.1"/>
    </source>
</evidence>
<accession>A0A1D6JA94</accession>
<dbReference type="PANTHER" id="PTHR31495:SF50">
    <property type="entry name" value="PEROXYGENASE 1"/>
    <property type="match status" value="1"/>
</dbReference>
<gene>
    <name evidence="2" type="ORF">ZEAMMB73_Zm00001d025833</name>
</gene>
<name>A0A1D6JA94_MAIZE</name>
<proteinExistence type="inferred from homology"/>
<reference evidence="2" key="1">
    <citation type="submission" date="2015-12" db="EMBL/GenBank/DDBJ databases">
        <title>Update maize B73 reference genome by single molecule sequencing technologies.</title>
        <authorList>
            <consortium name="Maize Genome Sequencing Project"/>
            <person name="Ware D."/>
        </authorList>
    </citation>
    <scope>NUCLEOTIDE SEQUENCE</scope>
    <source>
        <tissue evidence="2">Seedling</tissue>
    </source>
</reference>
<sequence length="113" mass="12606">MSVLQQHVAFFDRDDNGIIYPWETYSGCRALGFNMILSLLIALVVNGTMSYATLPVSTKLRSMHVVFNLVHAINPCLFFPCPSVLYVFVVVGVAAVPSVPDLRPQHPQEQAWQ</sequence>
<comment type="similarity">
    <text evidence="1">Belongs to the caleosin family.</text>
</comment>